<dbReference type="PANTHER" id="PTHR30251">
    <property type="entry name" value="PILUS ASSEMBLY CHAPERONE"/>
    <property type="match status" value="1"/>
</dbReference>
<dbReference type="PRINTS" id="PR00969">
    <property type="entry name" value="CHAPERONPILI"/>
</dbReference>
<dbReference type="RefSeq" id="WP_059883000.1">
    <property type="nucleotide sequence ID" value="NZ_CABVPM010000092.1"/>
</dbReference>
<feature type="domain" description="Pili assembly chaperone C-terminal" evidence="10">
    <location>
        <begin position="206"/>
        <end position="264"/>
    </location>
</feature>
<dbReference type="InterPro" id="IPR016148">
    <property type="entry name" value="Pili_assmbl_chaperone_C"/>
</dbReference>
<evidence type="ECO:0000256" key="2">
    <source>
        <dbReference type="ARBA" id="ARBA00007399"/>
    </source>
</evidence>
<dbReference type="AlphaFoldDB" id="A0A6L3N002"/>
<gene>
    <name evidence="11" type="ORF">F7R25_11525</name>
</gene>
<evidence type="ECO:0000259" key="10">
    <source>
        <dbReference type="Pfam" id="PF02753"/>
    </source>
</evidence>
<evidence type="ECO:0000256" key="3">
    <source>
        <dbReference type="ARBA" id="ARBA00022558"/>
    </source>
</evidence>
<evidence type="ECO:0000256" key="6">
    <source>
        <dbReference type="ARBA" id="ARBA00023186"/>
    </source>
</evidence>
<accession>A0A6L3N002</accession>
<name>A0A6L3N002_9BURK</name>
<dbReference type="SUPFAM" id="SSF49584">
    <property type="entry name" value="Periplasmic chaperone C-domain"/>
    <property type="match status" value="1"/>
</dbReference>
<proteinExistence type="inferred from homology"/>
<keyword evidence="3" id="KW-1029">Fimbrium biogenesis</keyword>
<keyword evidence="7" id="KW-0393">Immunoglobulin domain</keyword>
<dbReference type="Pfam" id="PF00345">
    <property type="entry name" value="PapD_N"/>
    <property type="match status" value="1"/>
</dbReference>
<dbReference type="Proteomes" id="UP000473470">
    <property type="component" value="Unassembled WGS sequence"/>
</dbReference>
<evidence type="ECO:0000313" key="12">
    <source>
        <dbReference type="Proteomes" id="UP000473470"/>
    </source>
</evidence>
<dbReference type="InterPro" id="IPR018046">
    <property type="entry name" value="Pili_assmbl_chaperone_CS"/>
</dbReference>
<dbReference type="PROSITE" id="PS00635">
    <property type="entry name" value="PILI_CHAPERONE"/>
    <property type="match status" value="1"/>
</dbReference>
<dbReference type="GO" id="GO:0030288">
    <property type="term" value="C:outer membrane-bounded periplasmic space"/>
    <property type="evidence" value="ECO:0007669"/>
    <property type="project" value="InterPro"/>
</dbReference>
<dbReference type="PANTHER" id="PTHR30251:SF2">
    <property type="entry name" value="FIMBRIAL CHAPERONE YADV-RELATED"/>
    <property type="match status" value="1"/>
</dbReference>
<organism evidence="11 12">
    <name type="scientific">Burkholderia stagnalis</name>
    <dbReference type="NCBI Taxonomy" id="1503054"/>
    <lineage>
        <taxon>Bacteria</taxon>
        <taxon>Pseudomonadati</taxon>
        <taxon>Pseudomonadota</taxon>
        <taxon>Betaproteobacteria</taxon>
        <taxon>Burkholderiales</taxon>
        <taxon>Burkholderiaceae</taxon>
        <taxon>Burkholderia</taxon>
        <taxon>Burkholderia cepacia complex</taxon>
    </lineage>
</organism>
<dbReference type="InterPro" id="IPR013783">
    <property type="entry name" value="Ig-like_fold"/>
</dbReference>
<keyword evidence="6 8" id="KW-0143">Chaperone</keyword>
<reference evidence="11 12" key="1">
    <citation type="submission" date="2019-09" db="EMBL/GenBank/DDBJ databases">
        <title>Draft genome sequences of 48 bacterial type strains from the CCUG.</title>
        <authorList>
            <person name="Tunovic T."/>
            <person name="Pineiro-Iglesias B."/>
            <person name="Unosson C."/>
            <person name="Inganas E."/>
            <person name="Ohlen M."/>
            <person name="Cardew S."/>
            <person name="Jensie-Markopoulos S."/>
            <person name="Salva-Serra F."/>
            <person name="Jaen-Luchoro D."/>
            <person name="Karlsson R."/>
            <person name="Svensson-Stadler L."/>
            <person name="Chun J."/>
            <person name="Moore E."/>
        </authorList>
    </citation>
    <scope>NUCLEOTIDE SEQUENCE [LARGE SCALE GENOMIC DNA]</scope>
    <source>
        <strain evidence="11 12">CCUG 65686</strain>
    </source>
</reference>
<dbReference type="InterPro" id="IPR016147">
    <property type="entry name" value="Pili_assmbl_chaperone_N"/>
</dbReference>
<sequence>MLEVIAHLIHAVRGALRGIHAPTGARRDTCAARRVRALQLIVSSAVCIVSMPSNASLSIVGTRFVFPGDAKTLAIGVRNVGDAPVLVQTWLDDGKPDANPATIRVPFMLAPPIFRLDPMQKRAIRVQYLEGGLATDRESLFWINVLELPPSASASDGDRTLRVVYRVRMKLLFRPVGLASAPDGAPDALHWAIDRPAADAARLVATNPSPYYVALTRVELGGAPPKPVSRATDVPPFGRVEWPVHGDLAEFGTVVYEAVRDDGSLIERRAPLEQR</sequence>
<comment type="subcellular location">
    <subcellularLocation>
        <location evidence="1 8">Periplasm</location>
    </subcellularLocation>
</comment>
<dbReference type="GO" id="GO:0071555">
    <property type="term" value="P:cell wall organization"/>
    <property type="evidence" value="ECO:0007669"/>
    <property type="project" value="InterPro"/>
</dbReference>
<evidence type="ECO:0000256" key="1">
    <source>
        <dbReference type="ARBA" id="ARBA00004418"/>
    </source>
</evidence>
<dbReference type="InterPro" id="IPR036316">
    <property type="entry name" value="Pili_assmbl_chap_C_dom_sf"/>
</dbReference>
<dbReference type="InterPro" id="IPR008962">
    <property type="entry name" value="PapD-like_sf"/>
</dbReference>
<feature type="domain" description="Pili assembly chaperone N-terminal" evidence="9">
    <location>
        <begin position="57"/>
        <end position="178"/>
    </location>
</feature>
<evidence type="ECO:0000256" key="4">
    <source>
        <dbReference type="ARBA" id="ARBA00022729"/>
    </source>
</evidence>
<evidence type="ECO:0000256" key="7">
    <source>
        <dbReference type="ARBA" id="ARBA00023319"/>
    </source>
</evidence>
<evidence type="ECO:0000259" key="9">
    <source>
        <dbReference type="Pfam" id="PF00345"/>
    </source>
</evidence>
<evidence type="ECO:0000256" key="8">
    <source>
        <dbReference type="RuleBase" id="RU003918"/>
    </source>
</evidence>
<keyword evidence="4" id="KW-0732">Signal</keyword>
<protein>
    <submittedName>
        <fullName evidence="11">Fimbria/pilus periplasmic chaperone</fullName>
    </submittedName>
</protein>
<evidence type="ECO:0000256" key="5">
    <source>
        <dbReference type="ARBA" id="ARBA00022764"/>
    </source>
</evidence>
<dbReference type="Pfam" id="PF02753">
    <property type="entry name" value="PapD_C"/>
    <property type="match status" value="1"/>
</dbReference>
<dbReference type="SUPFAM" id="SSF49354">
    <property type="entry name" value="PapD-like"/>
    <property type="match status" value="1"/>
</dbReference>
<keyword evidence="5" id="KW-0574">Periplasm</keyword>
<dbReference type="Gene3D" id="2.60.40.10">
    <property type="entry name" value="Immunoglobulins"/>
    <property type="match status" value="2"/>
</dbReference>
<comment type="similarity">
    <text evidence="2 8">Belongs to the periplasmic pilus chaperone family.</text>
</comment>
<comment type="caution">
    <text evidence="11">The sequence shown here is derived from an EMBL/GenBank/DDBJ whole genome shotgun (WGS) entry which is preliminary data.</text>
</comment>
<dbReference type="InterPro" id="IPR001829">
    <property type="entry name" value="Pili_assmbl_chaperone_bac"/>
</dbReference>
<dbReference type="InterPro" id="IPR050643">
    <property type="entry name" value="Periplasmic_pilus_chap"/>
</dbReference>
<evidence type="ECO:0000313" key="11">
    <source>
        <dbReference type="EMBL" id="KAB0638718.1"/>
    </source>
</evidence>
<dbReference type="EMBL" id="VZOK01000013">
    <property type="protein sequence ID" value="KAB0638718.1"/>
    <property type="molecule type" value="Genomic_DNA"/>
</dbReference>